<dbReference type="PROSITE" id="PS51687">
    <property type="entry name" value="SAM_MT_RNA_M5U"/>
    <property type="match status" value="1"/>
</dbReference>
<dbReference type="PANTHER" id="PTHR11061:SF30">
    <property type="entry name" value="TRNA (URACIL(54)-C(5))-METHYLTRANSFERASE"/>
    <property type="match status" value="1"/>
</dbReference>
<evidence type="ECO:0000256" key="3">
    <source>
        <dbReference type="ARBA" id="ARBA00022679"/>
    </source>
</evidence>
<evidence type="ECO:0000256" key="5">
    <source>
        <dbReference type="ARBA" id="ARBA00023014"/>
    </source>
</evidence>
<dbReference type="FunFam" id="2.40.50.1070:FF:000003">
    <property type="entry name" value="23S rRNA (Uracil-5-)-methyltransferase RumA"/>
    <property type="match status" value="1"/>
</dbReference>
<sequence>MITGHAHDGAGVGKVEGFTVFVPLAVQGETVRARITQVKKTYAKAVLEEIVSAHPDRTRPLCPVYEQCGGCQLQHLSYEMQLKQKRQQVMDHFMRIGGMTDVVIHPVLGMDEPWRYRNKAQVPFGWINGRAVAGFYASGSHEIVDMESCLIQHSANDQAVAKVKELARKLKIPIYDEVKHRGVLRHVMVRTGYHTGEMMVVLVTNGEHLPHKKELVRELVDSLPQLKSVMQNINTKRTNVVLGEKSRVLWGENVIHDKIGDVVFAISPHSFFQVNPVQTKVLYDQVVRYAQLSGEETVIDAYCGIGTIALYLAKKARRVYGVEIVPQAIQDAKENAGLNHMNHVHFEVGRAEEVMPRWLREGIRPDVIVVDPPRKGCGPATLDAAVGMGPERLVYVSCNSATLARDAKYLKERGYQVTEVQPVDMFPHTGHVECVACFVKKEEN</sequence>
<evidence type="ECO:0000256" key="6">
    <source>
        <dbReference type="PROSITE-ProRule" id="PRU01024"/>
    </source>
</evidence>
<dbReference type="OrthoDB" id="9804590at2"/>
<evidence type="ECO:0000256" key="1">
    <source>
        <dbReference type="ARBA" id="ARBA00022485"/>
    </source>
</evidence>
<reference evidence="9 10" key="1">
    <citation type="submission" date="2020-07" db="EMBL/GenBank/DDBJ databases">
        <authorList>
            <person name="Feng H."/>
        </authorList>
    </citation>
    <scope>NUCLEOTIDE SEQUENCE [LARGE SCALE GENOMIC DNA]</scope>
    <source>
        <strain evidence="10">s-11</strain>
    </source>
</reference>
<dbReference type="Gene3D" id="2.40.50.1070">
    <property type="match status" value="1"/>
</dbReference>
<dbReference type="InterPro" id="IPR012340">
    <property type="entry name" value="NA-bd_OB-fold"/>
</dbReference>
<dbReference type="PANTHER" id="PTHR11061">
    <property type="entry name" value="RNA M5U METHYLTRANSFERASE"/>
    <property type="match status" value="1"/>
</dbReference>
<evidence type="ECO:0000256" key="7">
    <source>
        <dbReference type="PROSITE-ProRule" id="PRU10015"/>
    </source>
</evidence>
<dbReference type="InterPro" id="IPR010280">
    <property type="entry name" value="U5_MeTrfase_fam"/>
</dbReference>
<keyword evidence="10" id="KW-1185">Reference proteome</keyword>
<feature type="active site" description="Nucleophile" evidence="6">
    <location>
        <position position="398"/>
    </location>
</feature>
<dbReference type="InterPro" id="IPR030390">
    <property type="entry name" value="MeTrfase_TrmA_AS"/>
</dbReference>
<feature type="binding site" evidence="6">
    <location>
        <position position="302"/>
    </location>
    <ligand>
        <name>S-adenosyl-L-methionine</name>
        <dbReference type="ChEBI" id="CHEBI:59789"/>
    </ligand>
</feature>
<dbReference type="Pfam" id="PF05958">
    <property type="entry name" value="tRNA_U5-meth_tr"/>
    <property type="match status" value="1"/>
</dbReference>
<dbReference type="EMBL" id="JACEIP010000009">
    <property type="protein sequence ID" value="MBA4542824.1"/>
    <property type="molecule type" value="Genomic_DNA"/>
</dbReference>
<evidence type="ECO:0000256" key="4">
    <source>
        <dbReference type="ARBA" id="ARBA00022691"/>
    </source>
</evidence>
<keyword evidence="1" id="KW-0479">Metal-binding</keyword>
<evidence type="ECO:0000259" key="8">
    <source>
        <dbReference type="PROSITE" id="PS50926"/>
    </source>
</evidence>
<name>A0A7W1XA24_9BACL</name>
<keyword evidence="3 6" id="KW-0808">Transferase</keyword>
<dbReference type="Gene3D" id="3.40.50.150">
    <property type="entry name" value="Vaccinia Virus protein VP39"/>
    <property type="match status" value="1"/>
</dbReference>
<feature type="binding site" evidence="6">
    <location>
        <position position="273"/>
    </location>
    <ligand>
        <name>S-adenosyl-L-methionine</name>
        <dbReference type="ChEBI" id="CHEBI:59789"/>
    </ligand>
</feature>
<dbReference type="GO" id="GO:0070475">
    <property type="term" value="P:rRNA base methylation"/>
    <property type="evidence" value="ECO:0007669"/>
    <property type="project" value="TreeGrafter"/>
</dbReference>
<keyword evidence="4 6" id="KW-0949">S-adenosyl-L-methionine</keyword>
<dbReference type="InterPro" id="IPR030391">
    <property type="entry name" value="MeTrfase_TrmA_CS"/>
</dbReference>
<dbReference type="PROSITE" id="PS01231">
    <property type="entry name" value="TRMA_2"/>
    <property type="match status" value="1"/>
</dbReference>
<dbReference type="InterPro" id="IPR002792">
    <property type="entry name" value="TRAM_dom"/>
</dbReference>
<organism evidence="9 10">
    <name type="scientific">Thermoactinomyces daqus</name>
    <dbReference type="NCBI Taxonomy" id="1329516"/>
    <lineage>
        <taxon>Bacteria</taxon>
        <taxon>Bacillati</taxon>
        <taxon>Bacillota</taxon>
        <taxon>Bacilli</taxon>
        <taxon>Bacillales</taxon>
        <taxon>Thermoactinomycetaceae</taxon>
        <taxon>Thermoactinomyces</taxon>
    </lineage>
</organism>
<dbReference type="Gene3D" id="2.40.50.140">
    <property type="entry name" value="Nucleic acid-binding proteins"/>
    <property type="match status" value="1"/>
</dbReference>
<keyword evidence="5" id="KW-0411">Iron-sulfur</keyword>
<dbReference type="GO" id="GO:0070041">
    <property type="term" value="F:rRNA (uridine-C5-)-methyltransferase activity"/>
    <property type="evidence" value="ECO:0007669"/>
    <property type="project" value="TreeGrafter"/>
</dbReference>
<dbReference type="PROSITE" id="PS01230">
    <property type="entry name" value="TRMA_1"/>
    <property type="match status" value="1"/>
</dbReference>
<evidence type="ECO:0000313" key="10">
    <source>
        <dbReference type="Proteomes" id="UP000530514"/>
    </source>
</evidence>
<dbReference type="FunFam" id="3.40.50.150:FF:000009">
    <property type="entry name" value="23S rRNA (Uracil(1939)-C(5))-methyltransferase RlmD"/>
    <property type="match status" value="1"/>
</dbReference>
<dbReference type="NCBIfam" id="TIGR00479">
    <property type="entry name" value="rumA"/>
    <property type="match status" value="1"/>
</dbReference>
<dbReference type="CDD" id="cd02440">
    <property type="entry name" value="AdoMet_MTases"/>
    <property type="match status" value="1"/>
</dbReference>
<feature type="binding site" evidence="6">
    <location>
        <position position="371"/>
    </location>
    <ligand>
        <name>S-adenosyl-L-methionine</name>
        <dbReference type="ChEBI" id="CHEBI:59789"/>
    </ligand>
</feature>
<feature type="active site" evidence="7">
    <location>
        <position position="398"/>
    </location>
</feature>
<dbReference type="Proteomes" id="UP000530514">
    <property type="component" value="Unassembled WGS sequence"/>
</dbReference>
<feature type="domain" description="TRAM" evidence="8">
    <location>
        <begin position="1"/>
        <end position="49"/>
    </location>
</feature>
<dbReference type="InterPro" id="IPR029063">
    <property type="entry name" value="SAM-dependent_MTases_sf"/>
</dbReference>
<comment type="similarity">
    <text evidence="6">Belongs to the class I-like SAM-binding methyltransferase superfamily. RNA M5U methyltransferase family.</text>
</comment>
<dbReference type="AlphaFoldDB" id="A0A7W1XA24"/>
<keyword evidence="2 6" id="KW-0489">Methyltransferase</keyword>
<keyword evidence="1" id="KW-0004">4Fe-4S</keyword>
<dbReference type="SUPFAM" id="SSF50249">
    <property type="entry name" value="Nucleic acid-binding proteins"/>
    <property type="match status" value="1"/>
</dbReference>
<proteinExistence type="inferred from homology"/>
<keyword evidence="1" id="KW-0408">Iron</keyword>
<feature type="binding site" evidence="6">
    <location>
        <position position="323"/>
    </location>
    <ligand>
        <name>S-adenosyl-L-methionine</name>
        <dbReference type="ChEBI" id="CHEBI:59789"/>
    </ligand>
</feature>
<evidence type="ECO:0000313" key="9">
    <source>
        <dbReference type="EMBL" id="MBA4542824.1"/>
    </source>
</evidence>
<protein>
    <submittedName>
        <fullName evidence="9">23S rRNA (Uracil(1939)-C(5))-methyltransferase RlmD</fullName>
        <ecNumber evidence="9">2.1.1.190</ecNumber>
    </submittedName>
</protein>
<dbReference type="Pfam" id="PF01938">
    <property type="entry name" value="TRAM"/>
    <property type="match status" value="1"/>
</dbReference>
<comment type="caution">
    <text evidence="9">The sequence shown here is derived from an EMBL/GenBank/DDBJ whole genome shotgun (WGS) entry which is preliminary data.</text>
</comment>
<dbReference type="PROSITE" id="PS50926">
    <property type="entry name" value="TRAM"/>
    <property type="match status" value="1"/>
</dbReference>
<dbReference type="SUPFAM" id="SSF53335">
    <property type="entry name" value="S-adenosyl-L-methionine-dependent methyltransferases"/>
    <property type="match status" value="1"/>
</dbReference>
<accession>A0A7W1XA24</accession>
<evidence type="ECO:0000256" key="2">
    <source>
        <dbReference type="ARBA" id="ARBA00022603"/>
    </source>
</evidence>
<dbReference type="EC" id="2.1.1.190" evidence="9"/>
<dbReference type="GO" id="GO:0051539">
    <property type="term" value="F:4 iron, 4 sulfur cluster binding"/>
    <property type="evidence" value="ECO:0007669"/>
    <property type="project" value="UniProtKB-KW"/>
</dbReference>
<gene>
    <name evidence="9" type="primary">rlmD</name>
    <name evidence="9" type="ORF">H1164_07905</name>
</gene>